<dbReference type="VEuPathDB" id="VectorBase:SCAU010090"/>
<dbReference type="EnsemblMetazoa" id="SCAU010090-RA">
    <property type="protein sequence ID" value="SCAU010090-PA"/>
    <property type="gene ID" value="SCAU010090"/>
</dbReference>
<keyword evidence="2" id="KW-1185">Reference proteome</keyword>
<sequence length="291" mass="33252">MGPVSLALFAPGDDFYPTLDSIQYMRHCLTISELIRDYVTFHIFFAEADLPLGNMPQTEEEALKWPYDCSAMFAPYDNLSKSRLYKNKNKISLPINVGRNVARTSANTHFILSADIELYPSLDLINQFLQLVANNKKLLGGKDKPRVFAMPVFDLDSNAVVPDNKEELMGMYDMGFAVPVHAKSCSYCSLIPGQDKWLAAKDKHRLEVLTVVHRYSNMPFWEPFFIGDNSVPEYDERLSWDRKSDKPFLTHAPGPKPFDPKGNRMETVDGKVNYLLKEYDENYGINDKCEI</sequence>
<dbReference type="Pfam" id="PF13896">
    <property type="entry name" value="Glyco_transf_49"/>
    <property type="match status" value="1"/>
</dbReference>
<protein>
    <submittedName>
        <fullName evidence="1">Uncharacterized protein</fullName>
    </submittedName>
</protein>
<evidence type="ECO:0000313" key="2">
    <source>
        <dbReference type="Proteomes" id="UP000095300"/>
    </source>
</evidence>
<reference evidence="1" key="1">
    <citation type="submission" date="2020-05" db="UniProtKB">
        <authorList>
            <consortium name="EnsemblMetazoa"/>
        </authorList>
    </citation>
    <scope>IDENTIFICATION</scope>
    <source>
        <strain evidence="1">USDA</strain>
    </source>
</reference>
<evidence type="ECO:0000313" key="1">
    <source>
        <dbReference type="EnsemblMetazoa" id="SCAU010090-PA"/>
    </source>
</evidence>
<dbReference type="Proteomes" id="UP000095300">
    <property type="component" value="Unassembled WGS sequence"/>
</dbReference>
<proteinExistence type="predicted"/>
<name>A0A1I8PQ64_STOCA</name>
<dbReference type="AlphaFoldDB" id="A0A1I8PQ64"/>
<organism evidence="1 2">
    <name type="scientific">Stomoxys calcitrans</name>
    <name type="common">Stable fly</name>
    <name type="synonym">Conops calcitrans</name>
    <dbReference type="NCBI Taxonomy" id="35570"/>
    <lineage>
        <taxon>Eukaryota</taxon>
        <taxon>Metazoa</taxon>
        <taxon>Ecdysozoa</taxon>
        <taxon>Arthropoda</taxon>
        <taxon>Hexapoda</taxon>
        <taxon>Insecta</taxon>
        <taxon>Pterygota</taxon>
        <taxon>Neoptera</taxon>
        <taxon>Endopterygota</taxon>
        <taxon>Diptera</taxon>
        <taxon>Brachycera</taxon>
        <taxon>Muscomorpha</taxon>
        <taxon>Muscoidea</taxon>
        <taxon>Muscidae</taxon>
        <taxon>Stomoxys</taxon>
    </lineage>
</organism>
<dbReference type="PANTHER" id="PTHR47412:SF1">
    <property type="entry name" value="FI01434P-RELATED"/>
    <property type="match status" value="1"/>
</dbReference>
<accession>A0A1I8PQ64</accession>
<dbReference type="PANTHER" id="PTHR47412">
    <property type="entry name" value="FI01434P-RELATED"/>
    <property type="match status" value="1"/>
</dbReference>
<gene>
    <name evidence="1" type="primary">106093882</name>
</gene>